<name>A0A0F9QZJ4_9ZZZZ</name>
<sequence length="107" mass="12084">MTKTTTTPAVKVGDKIFNRGDMCNHEHFGTVIEVKANRWGTHCKILPMDEPTGRYAYWIEHSAIDHIDSGNGSTRIVTAKAHAEWRERELAKLRNSKSPFARFASAN</sequence>
<comment type="caution">
    <text evidence="1">The sequence shown here is derived from an EMBL/GenBank/DDBJ whole genome shotgun (WGS) entry which is preliminary data.</text>
</comment>
<protein>
    <submittedName>
        <fullName evidence="1">Uncharacterized protein</fullName>
    </submittedName>
</protein>
<gene>
    <name evidence="1" type="ORF">LCGC14_1035100</name>
</gene>
<evidence type="ECO:0000313" key="1">
    <source>
        <dbReference type="EMBL" id="KKN10598.1"/>
    </source>
</evidence>
<accession>A0A0F9QZJ4</accession>
<dbReference type="AlphaFoldDB" id="A0A0F9QZJ4"/>
<reference evidence="1" key="1">
    <citation type="journal article" date="2015" name="Nature">
        <title>Complex archaea that bridge the gap between prokaryotes and eukaryotes.</title>
        <authorList>
            <person name="Spang A."/>
            <person name="Saw J.H."/>
            <person name="Jorgensen S.L."/>
            <person name="Zaremba-Niedzwiedzka K."/>
            <person name="Martijn J."/>
            <person name="Lind A.E."/>
            <person name="van Eijk R."/>
            <person name="Schleper C."/>
            <person name="Guy L."/>
            <person name="Ettema T.J."/>
        </authorList>
    </citation>
    <scope>NUCLEOTIDE SEQUENCE</scope>
</reference>
<proteinExistence type="predicted"/>
<organism evidence="1">
    <name type="scientific">marine sediment metagenome</name>
    <dbReference type="NCBI Taxonomy" id="412755"/>
    <lineage>
        <taxon>unclassified sequences</taxon>
        <taxon>metagenomes</taxon>
        <taxon>ecological metagenomes</taxon>
    </lineage>
</organism>
<dbReference type="EMBL" id="LAZR01004231">
    <property type="protein sequence ID" value="KKN10598.1"/>
    <property type="molecule type" value="Genomic_DNA"/>
</dbReference>